<dbReference type="Proteomes" id="UP000268658">
    <property type="component" value="Chromosome"/>
</dbReference>
<dbReference type="AlphaFoldDB" id="A0A3S4VKF7"/>
<protein>
    <submittedName>
        <fullName evidence="1">Uncharacterized protein</fullName>
    </submittedName>
</protein>
<sequence length="47" mass="5504">MTTLHGLPTSLFEFFEDLAQDNSTDQFCRFRAAIEEHVTKRSHEPLH</sequence>
<dbReference type="EMBL" id="LR134477">
    <property type="protein sequence ID" value="VEI16711.1"/>
    <property type="molecule type" value="Genomic_DNA"/>
</dbReference>
<accession>A0A3S4VKF7</accession>
<dbReference type="KEGG" id="avc:NCTC10951_01820"/>
<reference evidence="1 2" key="1">
    <citation type="submission" date="2018-12" db="EMBL/GenBank/DDBJ databases">
        <authorList>
            <consortium name="Pathogen Informatics"/>
        </authorList>
    </citation>
    <scope>NUCLEOTIDE SEQUENCE [LARGE SCALE GENOMIC DNA]</scope>
    <source>
        <strain evidence="1 2">NCTC10951</strain>
    </source>
</reference>
<gene>
    <name evidence="1" type="ORF">NCTC10951_01820</name>
</gene>
<organism evidence="1 2">
    <name type="scientific">Actinomyces viscosus</name>
    <dbReference type="NCBI Taxonomy" id="1656"/>
    <lineage>
        <taxon>Bacteria</taxon>
        <taxon>Bacillati</taxon>
        <taxon>Actinomycetota</taxon>
        <taxon>Actinomycetes</taxon>
        <taxon>Actinomycetales</taxon>
        <taxon>Actinomycetaceae</taxon>
        <taxon>Actinomyces</taxon>
    </lineage>
</organism>
<name>A0A3S4VKF7_ACTVI</name>
<evidence type="ECO:0000313" key="1">
    <source>
        <dbReference type="EMBL" id="VEI16711.1"/>
    </source>
</evidence>
<evidence type="ECO:0000313" key="2">
    <source>
        <dbReference type="Proteomes" id="UP000268658"/>
    </source>
</evidence>
<proteinExistence type="predicted"/>